<feature type="coiled-coil region" evidence="1">
    <location>
        <begin position="99"/>
        <end position="133"/>
    </location>
</feature>
<dbReference type="Proteomes" id="UP000054359">
    <property type="component" value="Unassembled WGS sequence"/>
</dbReference>
<dbReference type="STRING" id="407821.A0A087UKW4"/>
<feature type="non-terminal residue" evidence="3">
    <location>
        <position position="158"/>
    </location>
</feature>
<evidence type="ECO:0000256" key="1">
    <source>
        <dbReference type="SAM" id="Coils"/>
    </source>
</evidence>
<dbReference type="InterPro" id="IPR015390">
    <property type="entry name" value="Rabaptin_Rab5-bd_dom"/>
</dbReference>
<dbReference type="Pfam" id="PF09311">
    <property type="entry name" value="Rab5-bind"/>
    <property type="match status" value="1"/>
</dbReference>
<evidence type="ECO:0000259" key="2">
    <source>
        <dbReference type="Pfam" id="PF09311"/>
    </source>
</evidence>
<dbReference type="EMBL" id="KK120301">
    <property type="protein sequence ID" value="KFM78003.1"/>
    <property type="molecule type" value="Genomic_DNA"/>
</dbReference>
<feature type="domain" description="Rabaptin GTPase-Rab5 binding" evidence="2">
    <location>
        <begin position="75"/>
        <end position="156"/>
    </location>
</feature>
<dbReference type="PANTHER" id="PTHR31179:SF7">
    <property type="entry name" value="FYVE-TYPE DOMAIN-CONTAINING PROTEIN"/>
    <property type="match status" value="1"/>
</dbReference>
<evidence type="ECO:0000313" key="3">
    <source>
        <dbReference type="EMBL" id="KFM78003.1"/>
    </source>
</evidence>
<dbReference type="GO" id="GO:0006897">
    <property type="term" value="P:endocytosis"/>
    <property type="evidence" value="ECO:0007669"/>
    <property type="project" value="InterPro"/>
</dbReference>
<name>A0A087UKW4_STEMI</name>
<dbReference type="GO" id="GO:0005096">
    <property type="term" value="F:GTPase activator activity"/>
    <property type="evidence" value="ECO:0007669"/>
    <property type="project" value="InterPro"/>
</dbReference>
<keyword evidence="1" id="KW-0175">Coiled coil</keyword>
<dbReference type="InterPro" id="IPR003914">
    <property type="entry name" value="Rabaptin"/>
</dbReference>
<proteinExistence type="predicted"/>
<keyword evidence="4" id="KW-1185">Reference proteome</keyword>
<accession>A0A087UKW4</accession>
<evidence type="ECO:0000313" key="4">
    <source>
        <dbReference type="Proteomes" id="UP000054359"/>
    </source>
</evidence>
<dbReference type="AlphaFoldDB" id="A0A087UKW4"/>
<protein>
    <submittedName>
        <fullName evidence="3">Rab GTPase-binding effector protein 1</fullName>
    </submittedName>
</protein>
<sequence>MTPSTPKKLPSLTQDQLKALSDLTPELEVRKSLLDSARAELESFSLVGKRLVSETEWQLLEEELRRAREKLGQPCEMCCNYELQLQQVQRTEVEQRTKAASMEQTLEDYKKDLRREQEYRQEMEEKFNEISKDCEKKVSQLFKMREEFEHAFNEIKNN</sequence>
<reference evidence="3 4" key="1">
    <citation type="submission" date="2013-11" db="EMBL/GenBank/DDBJ databases">
        <title>Genome sequencing of Stegodyphus mimosarum.</title>
        <authorList>
            <person name="Bechsgaard J."/>
        </authorList>
    </citation>
    <scope>NUCLEOTIDE SEQUENCE [LARGE SCALE GENOMIC DNA]</scope>
</reference>
<dbReference type="PANTHER" id="PTHR31179">
    <property type="entry name" value="RAB GTPASE-BINDING EFFECTOR PROTEIN"/>
    <property type="match status" value="1"/>
</dbReference>
<gene>
    <name evidence="3" type="ORF">X975_23360</name>
</gene>
<dbReference type="OrthoDB" id="79940at2759"/>
<organism evidence="3 4">
    <name type="scientific">Stegodyphus mimosarum</name>
    <name type="common">African social velvet spider</name>
    <dbReference type="NCBI Taxonomy" id="407821"/>
    <lineage>
        <taxon>Eukaryota</taxon>
        <taxon>Metazoa</taxon>
        <taxon>Ecdysozoa</taxon>
        <taxon>Arthropoda</taxon>
        <taxon>Chelicerata</taxon>
        <taxon>Arachnida</taxon>
        <taxon>Araneae</taxon>
        <taxon>Araneomorphae</taxon>
        <taxon>Entelegynae</taxon>
        <taxon>Eresoidea</taxon>
        <taxon>Eresidae</taxon>
        <taxon>Stegodyphus</taxon>
    </lineage>
</organism>